<evidence type="ECO:0000256" key="3">
    <source>
        <dbReference type="ARBA" id="ARBA00022989"/>
    </source>
</evidence>
<evidence type="ECO:0000256" key="5">
    <source>
        <dbReference type="SAM" id="Phobius"/>
    </source>
</evidence>
<feature type="transmembrane region" description="Helical" evidence="5">
    <location>
        <begin position="297"/>
        <end position="314"/>
    </location>
</feature>
<name>A0A5D0ML55_9BACT</name>
<dbReference type="PANTHER" id="PTHR22550:SF5">
    <property type="entry name" value="LEUCINE ZIPPER PROTEIN 4"/>
    <property type="match status" value="1"/>
</dbReference>
<keyword evidence="2 5" id="KW-0812">Transmembrane</keyword>
<gene>
    <name evidence="7" type="ORF">FXF47_01445</name>
</gene>
<dbReference type="EMBL" id="VSIX01000014">
    <property type="protein sequence ID" value="TYB31968.1"/>
    <property type="molecule type" value="Genomic_DNA"/>
</dbReference>
<keyword evidence="8" id="KW-1185">Reference proteome</keyword>
<dbReference type="InterPro" id="IPR002035">
    <property type="entry name" value="VWF_A"/>
</dbReference>
<keyword evidence="4 5" id="KW-0472">Membrane</keyword>
<dbReference type="Pfam" id="PF00092">
    <property type="entry name" value="VWA"/>
    <property type="match status" value="1"/>
</dbReference>
<sequence length="322" mass="37024">MRFLYPLLGILFIPVIIIYYKKFKNTEKDFFIRFPNVDDIEVKKSFFSYGKFYVIEIIIFVLLIFAVMRPQLGKKEIEQKIRGYSIMLVMDISSSMKAADLEPSRFEVAKKVLRDFVGKRQNDFIGFTAFAKSSLTLVPATINREMVLSTIKNLDIGYIEDGTAIGMGISSAVSSLKNSRSKTKIIILLTDGDNNSGNISPSKAADIADEYGIKIYAIGVGKDDRVPYPVETPFGTQYKKVNMKFNEEILKEISRKTGGKYYRATNNKELKNIYGDINRLEKSEFRMKYHIKYEDKFYIPLIAAFIVLSAYYLIRRLIFVME</sequence>
<comment type="caution">
    <text evidence="7">The sequence shown here is derived from an EMBL/GenBank/DDBJ whole genome shotgun (WGS) entry which is preliminary data.</text>
</comment>
<feature type="transmembrane region" description="Helical" evidence="5">
    <location>
        <begin position="5"/>
        <end position="21"/>
    </location>
</feature>
<evidence type="ECO:0000256" key="2">
    <source>
        <dbReference type="ARBA" id="ARBA00022692"/>
    </source>
</evidence>
<evidence type="ECO:0000259" key="6">
    <source>
        <dbReference type="PROSITE" id="PS50234"/>
    </source>
</evidence>
<dbReference type="InterPro" id="IPR050768">
    <property type="entry name" value="UPF0353/GerABKA_families"/>
</dbReference>
<dbReference type="PANTHER" id="PTHR22550">
    <property type="entry name" value="SPORE GERMINATION PROTEIN"/>
    <property type="match status" value="1"/>
</dbReference>
<dbReference type="SUPFAM" id="SSF53300">
    <property type="entry name" value="vWA-like"/>
    <property type="match status" value="1"/>
</dbReference>
<protein>
    <submittedName>
        <fullName evidence="7">VWA domain-containing protein</fullName>
    </submittedName>
</protein>
<dbReference type="SMART" id="SM00327">
    <property type="entry name" value="VWA"/>
    <property type="match status" value="1"/>
</dbReference>
<accession>A0A5D0ML55</accession>
<dbReference type="Gene3D" id="3.40.50.410">
    <property type="entry name" value="von Willebrand factor, type A domain"/>
    <property type="match status" value="1"/>
</dbReference>
<dbReference type="AlphaFoldDB" id="A0A5D0ML55"/>
<dbReference type="PROSITE" id="PS50234">
    <property type="entry name" value="VWFA"/>
    <property type="match status" value="1"/>
</dbReference>
<dbReference type="InterPro" id="IPR036465">
    <property type="entry name" value="vWFA_dom_sf"/>
</dbReference>
<dbReference type="Proteomes" id="UP000324143">
    <property type="component" value="Unassembled WGS sequence"/>
</dbReference>
<keyword evidence="1" id="KW-1003">Cell membrane</keyword>
<organism evidence="7 8">
    <name type="scientific">Candidatus Mcinerneyibacterium aminivorans</name>
    <dbReference type="NCBI Taxonomy" id="2703815"/>
    <lineage>
        <taxon>Bacteria</taxon>
        <taxon>Candidatus Macinerneyibacteriota</taxon>
        <taxon>Candidatus Mcinerneyibacteria</taxon>
        <taxon>Candidatus Mcinerneyibacteriales</taxon>
        <taxon>Candidatus Mcinerneyibacteriaceae</taxon>
        <taxon>Candidatus Mcinerneyibacterium</taxon>
    </lineage>
</organism>
<evidence type="ECO:0000256" key="1">
    <source>
        <dbReference type="ARBA" id="ARBA00022475"/>
    </source>
</evidence>
<evidence type="ECO:0000256" key="4">
    <source>
        <dbReference type="ARBA" id="ARBA00023136"/>
    </source>
</evidence>
<keyword evidence="3 5" id="KW-1133">Transmembrane helix</keyword>
<proteinExistence type="predicted"/>
<evidence type="ECO:0000313" key="7">
    <source>
        <dbReference type="EMBL" id="TYB31968.1"/>
    </source>
</evidence>
<reference evidence="7" key="1">
    <citation type="submission" date="2019-08" db="EMBL/GenBank/DDBJ databases">
        <title>Genomic characterization of a novel candidate phylum (ARYD3) from a high temperature, high salinity tertiary oil reservoir in north central Oklahoma, USA.</title>
        <authorList>
            <person name="Youssef N.H."/>
            <person name="Yadav A."/>
            <person name="Elshahed M.S."/>
        </authorList>
    </citation>
    <scope>NUCLEOTIDE SEQUENCE [LARGE SCALE GENOMIC DNA]</scope>
    <source>
        <strain evidence="7">ARYD3</strain>
    </source>
</reference>
<feature type="domain" description="VWFA" evidence="6">
    <location>
        <begin position="85"/>
        <end position="277"/>
    </location>
</feature>
<feature type="transmembrane region" description="Helical" evidence="5">
    <location>
        <begin position="52"/>
        <end position="72"/>
    </location>
</feature>
<evidence type="ECO:0000313" key="8">
    <source>
        <dbReference type="Proteomes" id="UP000324143"/>
    </source>
</evidence>